<dbReference type="InterPro" id="IPR002758">
    <property type="entry name" value="Cation_antiport_E"/>
</dbReference>
<dbReference type="PANTHER" id="PTHR34584">
    <property type="entry name" value="NA(+)/H(+) ANTIPORTER SUBUNIT E1"/>
    <property type="match status" value="1"/>
</dbReference>
<evidence type="ECO:0000256" key="4">
    <source>
        <dbReference type="ARBA" id="ARBA00022692"/>
    </source>
</evidence>
<dbReference type="Pfam" id="PF01899">
    <property type="entry name" value="MNHE"/>
    <property type="match status" value="1"/>
</dbReference>
<comment type="caution">
    <text evidence="7">The sequence shown here is derived from an EMBL/GenBank/DDBJ whole genome shotgun (WGS) entry which is preliminary data.</text>
</comment>
<comment type="similarity">
    <text evidence="2">Belongs to the CPA3 antiporters (TC 2.A.63) subunit E family.</text>
</comment>
<evidence type="ECO:0000256" key="3">
    <source>
        <dbReference type="ARBA" id="ARBA00022475"/>
    </source>
</evidence>
<dbReference type="PANTHER" id="PTHR34584:SF1">
    <property type="entry name" value="NA(+)_H(+) ANTIPORTER SUBUNIT E1"/>
    <property type="match status" value="1"/>
</dbReference>
<dbReference type="RefSeq" id="WP_183793236.1">
    <property type="nucleotide sequence ID" value="NZ_JACIDU010000010.1"/>
</dbReference>
<evidence type="ECO:0000313" key="7">
    <source>
        <dbReference type="EMBL" id="MBB4104147.1"/>
    </source>
</evidence>
<sequence length="160" mass="18368">MTLLPYPLLWFALTIMWLLLNSVTPGHVLLGATVSLVACWSMAALRPAKPRLKRWYLLPRFFVTVLYDIVRSNIAVVRIILSGRQKGHRSAFMHVKLDLKDPTALSLLAVVLTATPGSAWVEYEARESTLLLHVLDLIDEDEWRDLIKNRYEKLLVEIFE</sequence>
<protein>
    <submittedName>
        <fullName evidence="7">Multicomponent K+:H+ antiporter subunit E</fullName>
    </submittedName>
</protein>
<keyword evidence="4" id="KW-0812">Transmembrane</keyword>
<evidence type="ECO:0000256" key="2">
    <source>
        <dbReference type="ARBA" id="ARBA00006228"/>
    </source>
</evidence>
<name>A0A7W6K512_9HYPH</name>
<accession>A0A7W6K512</accession>
<dbReference type="PIRSF" id="PIRSF019239">
    <property type="entry name" value="MrpE"/>
    <property type="match status" value="1"/>
</dbReference>
<evidence type="ECO:0000313" key="8">
    <source>
        <dbReference type="Proteomes" id="UP000584824"/>
    </source>
</evidence>
<dbReference type="EMBL" id="JACIDU010000010">
    <property type="protein sequence ID" value="MBB4104147.1"/>
    <property type="molecule type" value="Genomic_DNA"/>
</dbReference>
<dbReference type="NCBIfam" id="NF006520">
    <property type="entry name" value="PRK08965.1-4"/>
    <property type="match status" value="1"/>
</dbReference>
<organism evidence="7 8">
    <name type="scientific">Allorhizobium borbori</name>
    <dbReference type="NCBI Taxonomy" id="485907"/>
    <lineage>
        <taxon>Bacteria</taxon>
        <taxon>Pseudomonadati</taxon>
        <taxon>Pseudomonadota</taxon>
        <taxon>Alphaproteobacteria</taxon>
        <taxon>Hyphomicrobiales</taxon>
        <taxon>Rhizobiaceae</taxon>
        <taxon>Rhizobium/Agrobacterium group</taxon>
        <taxon>Allorhizobium</taxon>
    </lineage>
</organism>
<dbReference type="GO" id="GO:0008324">
    <property type="term" value="F:monoatomic cation transmembrane transporter activity"/>
    <property type="evidence" value="ECO:0007669"/>
    <property type="project" value="InterPro"/>
</dbReference>
<keyword evidence="5" id="KW-1133">Transmembrane helix</keyword>
<dbReference type="AlphaFoldDB" id="A0A7W6K512"/>
<proteinExistence type="inferred from homology"/>
<evidence type="ECO:0000256" key="6">
    <source>
        <dbReference type="ARBA" id="ARBA00023136"/>
    </source>
</evidence>
<keyword evidence="8" id="KW-1185">Reference proteome</keyword>
<evidence type="ECO:0000256" key="5">
    <source>
        <dbReference type="ARBA" id="ARBA00022989"/>
    </source>
</evidence>
<comment type="subcellular location">
    <subcellularLocation>
        <location evidence="1">Cell membrane</location>
        <topology evidence="1">Multi-pass membrane protein</topology>
    </subcellularLocation>
</comment>
<evidence type="ECO:0000256" key="1">
    <source>
        <dbReference type="ARBA" id="ARBA00004651"/>
    </source>
</evidence>
<reference evidence="7 8" key="1">
    <citation type="submission" date="2020-08" db="EMBL/GenBank/DDBJ databases">
        <title>Genomic Encyclopedia of Type Strains, Phase IV (KMG-IV): sequencing the most valuable type-strain genomes for metagenomic binning, comparative biology and taxonomic classification.</title>
        <authorList>
            <person name="Goeker M."/>
        </authorList>
    </citation>
    <scope>NUCLEOTIDE SEQUENCE [LARGE SCALE GENOMIC DNA]</scope>
    <source>
        <strain evidence="7 8">DSM 26385</strain>
    </source>
</reference>
<keyword evidence="6" id="KW-0472">Membrane</keyword>
<gene>
    <name evidence="7" type="ORF">GGQ66_002720</name>
</gene>
<keyword evidence="3" id="KW-1003">Cell membrane</keyword>
<dbReference type="GO" id="GO:0005886">
    <property type="term" value="C:plasma membrane"/>
    <property type="evidence" value="ECO:0007669"/>
    <property type="project" value="UniProtKB-SubCell"/>
</dbReference>
<dbReference type="Proteomes" id="UP000584824">
    <property type="component" value="Unassembled WGS sequence"/>
</dbReference>